<evidence type="ECO:0000313" key="2">
    <source>
        <dbReference type="EMBL" id="KAL1527551.1"/>
    </source>
</evidence>
<reference evidence="2 3" key="1">
    <citation type="journal article" date="2024" name="Science">
        <title>Giant polyketide synthase enzymes in the biosynthesis of giant marine polyether toxins.</title>
        <authorList>
            <person name="Fallon T.R."/>
            <person name="Shende V.V."/>
            <person name="Wierzbicki I.H."/>
            <person name="Pendleton A.L."/>
            <person name="Watervoot N.F."/>
            <person name="Auber R.P."/>
            <person name="Gonzalez D.J."/>
            <person name="Wisecaver J.H."/>
            <person name="Moore B.S."/>
        </authorList>
    </citation>
    <scope>NUCLEOTIDE SEQUENCE [LARGE SCALE GENOMIC DNA]</scope>
    <source>
        <strain evidence="2 3">12B1</strain>
    </source>
</reference>
<sequence>MLLALSLAAALLPPAGRSAPHPRRTAPTMAVPRATPLRTRLAGLSLPRASDKALIDLERIASPASTSSPPSSTLIVFGTYAADFNAIEYAQKLRYYLPLLRAQGLSRALLIINGTPPQCAALSQALSLPPTLELLSDPSGEAGRRFGVCRGLLADEERLPAYAKLLGMLLGLGAGGTLPAVAAGYIGNPWGTAAWIEHALAQGQRAGRWPANVLEVDGQGRVLRNAFAELPLVGSWGRRPLELATLRLQNMVGISLAEWGALQPSDPRCLTQLGGCVLLSSSGEVLFEFVDHGICGTADFEEVLKALG</sequence>
<protein>
    <submittedName>
        <fullName evidence="2">Uncharacterized protein</fullName>
    </submittedName>
</protein>
<keyword evidence="1" id="KW-0732">Signal</keyword>
<gene>
    <name evidence="2" type="ORF">AB1Y20_008939</name>
</gene>
<evidence type="ECO:0000256" key="1">
    <source>
        <dbReference type="SAM" id="SignalP"/>
    </source>
</evidence>
<proteinExistence type="predicted"/>
<name>A0AB34K3M5_PRYPA</name>
<comment type="caution">
    <text evidence="2">The sequence shown here is derived from an EMBL/GenBank/DDBJ whole genome shotgun (WGS) entry which is preliminary data.</text>
</comment>
<dbReference type="Proteomes" id="UP001515480">
    <property type="component" value="Unassembled WGS sequence"/>
</dbReference>
<feature type="chain" id="PRO_5044301267" evidence="1">
    <location>
        <begin position="19"/>
        <end position="308"/>
    </location>
</feature>
<dbReference type="EMBL" id="JBGBPQ010000002">
    <property type="protein sequence ID" value="KAL1527551.1"/>
    <property type="molecule type" value="Genomic_DNA"/>
</dbReference>
<accession>A0AB34K3M5</accession>
<dbReference type="AlphaFoldDB" id="A0AB34K3M5"/>
<organism evidence="2 3">
    <name type="scientific">Prymnesium parvum</name>
    <name type="common">Toxic golden alga</name>
    <dbReference type="NCBI Taxonomy" id="97485"/>
    <lineage>
        <taxon>Eukaryota</taxon>
        <taxon>Haptista</taxon>
        <taxon>Haptophyta</taxon>
        <taxon>Prymnesiophyceae</taxon>
        <taxon>Prymnesiales</taxon>
        <taxon>Prymnesiaceae</taxon>
        <taxon>Prymnesium</taxon>
    </lineage>
</organism>
<feature type="signal peptide" evidence="1">
    <location>
        <begin position="1"/>
        <end position="18"/>
    </location>
</feature>
<evidence type="ECO:0000313" key="3">
    <source>
        <dbReference type="Proteomes" id="UP001515480"/>
    </source>
</evidence>
<keyword evidence="3" id="KW-1185">Reference proteome</keyword>